<dbReference type="EMBL" id="CP048991">
    <property type="protein sequence ID" value="QID80600.1"/>
    <property type="molecule type" value="Genomic_DNA"/>
</dbReference>
<protein>
    <submittedName>
        <fullName evidence="9">Sorbitol dehydrogenase</fullName>
    </submittedName>
</protein>
<dbReference type="Pfam" id="PF00107">
    <property type="entry name" value="ADH_zinc_N"/>
    <property type="match status" value="1"/>
</dbReference>
<keyword evidence="10" id="KW-1185">Reference proteome</keyword>
<evidence type="ECO:0000313" key="10">
    <source>
        <dbReference type="Proteomes" id="UP000501346"/>
    </source>
</evidence>
<dbReference type="InterPro" id="IPR045306">
    <property type="entry name" value="SDH-like"/>
</dbReference>
<organism evidence="9 10">
    <name type="scientific">Saccharomyces pastorianus</name>
    <name type="common">Lager yeast</name>
    <name type="synonym">Saccharomyces cerevisiae x Saccharomyces eubayanus</name>
    <dbReference type="NCBI Taxonomy" id="27292"/>
    <lineage>
        <taxon>Eukaryota</taxon>
        <taxon>Fungi</taxon>
        <taxon>Dikarya</taxon>
        <taxon>Ascomycota</taxon>
        <taxon>Saccharomycotina</taxon>
        <taxon>Saccharomycetes</taxon>
        <taxon>Saccharomycetales</taxon>
        <taxon>Saccharomycetaceae</taxon>
        <taxon>Saccharomyces</taxon>
    </lineage>
</organism>
<dbReference type="PROSITE" id="PS00059">
    <property type="entry name" value="ADH_ZINC"/>
    <property type="match status" value="1"/>
</dbReference>
<evidence type="ECO:0000256" key="3">
    <source>
        <dbReference type="ARBA" id="ARBA00022723"/>
    </source>
</evidence>
<proteinExistence type="inferred from homology"/>
<accession>A0A6C1DVF1</accession>
<keyword evidence="4 7" id="KW-0862">Zinc</keyword>
<dbReference type="SMART" id="SM00829">
    <property type="entry name" value="PKS_ER"/>
    <property type="match status" value="1"/>
</dbReference>
<dbReference type="Proteomes" id="UP000501346">
    <property type="component" value="Chromosome ScX-SeX"/>
</dbReference>
<dbReference type="InterPro" id="IPR013154">
    <property type="entry name" value="ADH-like_N"/>
</dbReference>
<dbReference type="FunFam" id="3.40.50.720:FF:000068">
    <property type="entry name" value="Sorbitol dehydrogenase"/>
    <property type="match status" value="1"/>
</dbReference>
<dbReference type="InterPro" id="IPR002328">
    <property type="entry name" value="ADH_Zn_CS"/>
</dbReference>
<evidence type="ECO:0000259" key="8">
    <source>
        <dbReference type="SMART" id="SM00829"/>
    </source>
</evidence>
<dbReference type="AlphaFoldDB" id="A0A6C1DVF1"/>
<keyword evidence="3 7" id="KW-0479">Metal-binding</keyword>
<dbReference type="SUPFAM" id="SSF51735">
    <property type="entry name" value="NAD(P)-binding Rossmann-fold domains"/>
    <property type="match status" value="1"/>
</dbReference>
<dbReference type="InterPro" id="IPR036291">
    <property type="entry name" value="NAD(P)-bd_dom_sf"/>
</dbReference>
<dbReference type="InterPro" id="IPR020843">
    <property type="entry name" value="ER"/>
</dbReference>
<sequence length="371" mass="39659">MKDQIIKTVIKDIIKDSISQTGNSAIVLRKVGDIVVEQRPIPIIEDSHCVKIAIKATGICGSDIHYYRNGGIGKYILKAPMVLGHESSGQVVEIGNAVTRVKVGDRVAIEPGVPNRYSDETKEGRYNLCPHMAFAATPPIDGTLVKYYLSPEDFLVKLPDGVSYEEGACVEPLSVGVHANKLAGVHFGNRVVVLGAGLVGLLTGAVARAFGASDVVFVDVFDNRLDRAKDFGATHTFNASKLSAQELADEVKELLGGQNADIVFECSGADACIDAGLKVTKAGGTMVQIGMGKNYTSFSIAEVSGKEMKLIGCFRYSFGDYRDAVKLVASGKVNVKAMITHRFKFEDAGKAYDFNIAHVGEVVKTIITGPA</sequence>
<dbReference type="Gene3D" id="3.90.180.10">
    <property type="entry name" value="Medium-chain alcohol dehydrogenases, catalytic domain"/>
    <property type="match status" value="1"/>
</dbReference>
<dbReference type="GO" id="GO:0003939">
    <property type="term" value="F:L-iditol 2-dehydrogenase (NAD+) activity"/>
    <property type="evidence" value="ECO:0007669"/>
    <property type="project" value="TreeGrafter"/>
</dbReference>
<comment type="similarity">
    <text evidence="2 7">Belongs to the zinc-containing alcohol dehydrogenase family.</text>
</comment>
<dbReference type="CDD" id="cd05285">
    <property type="entry name" value="sorbitol_DH"/>
    <property type="match status" value="1"/>
</dbReference>
<dbReference type="Gene3D" id="3.40.50.720">
    <property type="entry name" value="NAD(P)-binding Rossmann-like Domain"/>
    <property type="match status" value="1"/>
</dbReference>
<keyword evidence="5" id="KW-0560">Oxidoreductase</keyword>
<dbReference type="InterPro" id="IPR011032">
    <property type="entry name" value="GroES-like_sf"/>
</dbReference>
<evidence type="ECO:0000256" key="1">
    <source>
        <dbReference type="ARBA" id="ARBA00001947"/>
    </source>
</evidence>
<dbReference type="PANTHER" id="PTHR43161:SF9">
    <property type="entry name" value="SORBITOL DEHYDROGENASE"/>
    <property type="match status" value="1"/>
</dbReference>
<evidence type="ECO:0000256" key="6">
    <source>
        <dbReference type="ARBA" id="ARBA00023027"/>
    </source>
</evidence>
<evidence type="ECO:0000256" key="4">
    <source>
        <dbReference type="ARBA" id="ARBA00022833"/>
    </source>
</evidence>
<evidence type="ECO:0000256" key="2">
    <source>
        <dbReference type="ARBA" id="ARBA00008072"/>
    </source>
</evidence>
<evidence type="ECO:0000313" key="9">
    <source>
        <dbReference type="EMBL" id="QID80600.1"/>
    </source>
</evidence>
<dbReference type="InterPro" id="IPR013149">
    <property type="entry name" value="ADH-like_C"/>
</dbReference>
<keyword evidence="6" id="KW-0520">NAD</keyword>
<comment type="cofactor">
    <cofactor evidence="1 7">
        <name>Zn(2+)</name>
        <dbReference type="ChEBI" id="CHEBI:29105"/>
    </cofactor>
</comment>
<dbReference type="OrthoDB" id="3941538at2759"/>
<reference evidence="9 10" key="1">
    <citation type="journal article" date="2019" name="BMC Genomics">
        <title>Chromosome level assembly and comparative genome analysis confirm lager-brewing yeasts originated from a single hybridization.</title>
        <authorList>
            <person name="Salazar A.N."/>
            <person name="Gorter de Vries A.R."/>
            <person name="van den Broek M."/>
            <person name="Brouwers N."/>
            <person name="de la Torre Cortes P."/>
            <person name="Kuijpers N.G.A."/>
            <person name="Daran J.G."/>
            <person name="Abeel T."/>
        </authorList>
    </citation>
    <scope>NUCLEOTIDE SEQUENCE [LARGE SCALE GENOMIC DNA]</scope>
    <source>
        <strain evidence="9 10">CBS 1483</strain>
    </source>
</reference>
<dbReference type="PANTHER" id="PTHR43161">
    <property type="entry name" value="SORBITOL DEHYDROGENASE"/>
    <property type="match status" value="1"/>
</dbReference>
<dbReference type="SUPFAM" id="SSF50129">
    <property type="entry name" value="GroES-like"/>
    <property type="match status" value="1"/>
</dbReference>
<name>A0A6C1DVF1_SACPS</name>
<evidence type="ECO:0000256" key="5">
    <source>
        <dbReference type="ARBA" id="ARBA00023002"/>
    </source>
</evidence>
<gene>
    <name evidence="9" type="primary">SOR1_2</name>
    <name evidence="9" type="ORF">GRS66_002939</name>
</gene>
<dbReference type="GO" id="GO:0008270">
    <property type="term" value="F:zinc ion binding"/>
    <property type="evidence" value="ECO:0007669"/>
    <property type="project" value="InterPro"/>
</dbReference>
<dbReference type="GO" id="GO:0006062">
    <property type="term" value="P:sorbitol catabolic process"/>
    <property type="evidence" value="ECO:0007669"/>
    <property type="project" value="TreeGrafter"/>
</dbReference>
<dbReference type="Pfam" id="PF08240">
    <property type="entry name" value="ADH_N"/>
    <property type="match status" value="1"/>
</dbReference>
<evidence type="ECO:0000256" key="7">
    <source>
        <dbReference type="RuleBase" id="RU361277"/>
    </source>
</evidence>
<feature type="domain" description="Enoyl reductase (ER)" evidence="8">
    <location>
        <begin position="32"/>
        <end position="367"/>
    </location>
</feature>